<dbReference type="AlphaFoldDB" id="A0A4S2DI88"/>
<dbReference type="RefSeq" id="WP_136007311.1">
    <property type="nucleotide sequence ID" value="NZ_SRYR01000005.1"/>
</dbReference>
<evidence type="ECO:0000313" key="1">
    <source>
        <dbReference type="EMBL" id="TGY41868.1"/>
    </source>
</evidence>
<dbReference type="SUPFAM" id="SSF52317">
    <property type="entry name" value="Class I glutamine amidotransferase-like"/>
    <property type="match status" value="1"/>
</dbReference>
<dbReference type="PROSITE" id="PS51273">
    <property type="entry name" value="GATASE_TYPE_1"/>
    <property type="match status" value="1"/>
</dbReference>
<proteinExistence type="predicted"/>
<dbReference type="PANTHER" id="PTHR43235">
    <property type="entry name" value="GLUTAMINE AMIDOTRANSFERASE PB2B2.05-RELATED"/>
    <property type="match status" value="1"/>
</dbReference>
<dbReference type="InterPro" id="IPR011697">
    <property type="entry name" value="Peptidase_C26"/>
</dbReference>
<keyword evidence="2" id="KW-1185">Reference proteome</keyword>
<gene>
    <name evidence="1" type="ORF">E5347_11165</name>
</gene>
<dbReference type="PANTHER" id="PTHR43235:SF1">
    <property type="entry name" value="GLUTAMINE AMIDOTRANSFERASE PB2B2.05-RELATED"/>
    <property type="match status" value="1"/>
</dbReference>
<dbReference type="GO" id="GO:0006598">
    <property type="term" value="P:polyamine catabolic process"/>
    <property type="evidence" value="ECO:0007669"/>
    <property type="project" value="TreeGrafter"/>
</dbReference>
<dbReference type="Pfam" id="PF07722">
    <property type="entry name" value="Peptidase_C26"/>
    <property type="match status" value="1"/>
</dbReference>
<organism evidence="1 2">
    <name type="scientific">Clostridium sartagoforme</name>
    <dbReference type="NCBI Taxonomy" id="84031"/>
    <lineage>
        <taxon>Bacteria</taxon>
        <taxon>Bacillati</taxon>
        <taxon>Bacillota</taxon>
        <taxon>Clostridia</taxon>
        <taxon>Eubacteriales</taxon>
        <taxon>Clostridiaceae</taxon>
        <taxon>Clostridium</taxon>
    </lineage>
</organism>
<comment type="caution">
    <text evidence="1">The sequence shown here is derived from an EMBL/GenBank/DDBJ whole genome shotgun (WGS) entry which is preliminary data.</text>
</comment>
<dbReference type="InterPro" id="IPR029062">
    <property type="entry name" value="Class_I_gatase-like"/>
</dbReference>
<protein>
    <submittedName>
        <fullName evidence="1">Gamma-glutamyl-gamma-aminobutyrate hydrolase family protein</fullName>
    </submittedName>
</protein>
<dbReference type="CDD" id="cd01745">
    <property type="entry name" value="GATase1_2"/>
    <property type="match status" value="1"/>
</dbReference>
<reference evidence="1 2" key="1">
    <citation type="submission" date="2019-04" db="EMBL/GenBank/DDBJ databases">
        <title>Microbes associate with the intestines of laboratory mice.</title>
        <authorList>
            <person name="Navarre W."/>
            <person name="Wong E."/>
            <person name="Huang K."/>
            <person name="Tropini C."/>
            <person name="Ng K."/>
            <person name="Yu B."/>
        </authorList>
    </citation>
    <scope>NUCLEOTIDE SEQUENCE [LARGE SCALE GENOMIC DNA]</scope>
    <source>
        <strain evidence="1 2">NM50_B9-20</strain>
    </source>
</reference>
<accession>A0A4S2DI88</accession>
<keyword evidence="1" id="KW-0378">Hydrolase</keyword>
<evidence type="ECO:0000313" key="2">
    <source>
        <dbReference type="Proteomes" id="UP000306888"/>
    </source>
</evidence>
<dbReference type="Proteomes" id="UP000306888">
    <property type="component" value="Unassembled WGS sequence"/>
</dbReference>
<dbReference type="EMBL" id="SRYR01000005">
    <property type="protein sequence ID" value="TGY41868.1"/>
    <property type="molecule type" value="Genomic_DNA"/>
</dbReference>
<dbReference type="Gene3D" id="3.40.50.880">
    <property type="match status" value="1"/>
</dbReference>
<dbReference type="OrthoDB" id="9813383at2"/>
<sequence length="237" mass="27153">MKKPIIAVTALFDDEKESIWMLPAYLNAITDAGGIPVILPLIDNEEDIKNLAYRFDGFLLTGGQDINPKIYNEKKENYCGYVNTARDTMEAILLGEILKSNKPILAICRGFQLITSYLGGSLYQDLKVEKYNHKESNHRQGKPYNKLVHKIIISKESLLFDIIKKEEIMVNTLHHQGVKSISDKVSIAGITEDNLIESIYLKNKKFVLGVQWHPELLYKDFEDQRKIFNTFINSCNK</sequence>
<dbReference type="InterPro" id="IPR044668">
    <property type="entry name" value="PuuD-like"/>
</dbReference>
<dbReference type="GO" id="GO:0033969">
    <property type="term" value="F:gamma-glutamyl-gamma-aminobutyrate hydrolase activity"/>
    <property type="evidence" value="ECO:0007669"/>
    <property type="project" value="TreeGrafter"/>
</dbReference>
<name>A0A4S2DI88_9CLOT</name>
<dbReference type="GO" id="GO:0005829">
    <property type="term" value="C:cytosol"/>
    <property type="evidence" value="ECO:0007669"/>
    <property type="project" value="TreeGrafter"/>
</dbReference>